<evidence type="ECO:0000256" key="7">
    <source>
        <dbReference type="ARBA" id="ARBA00022827"/>
    </source>
</evidence>
<feature type="chain" id="PRO_5039896227" description="FAD:protein FMN transferase" evidence="11">
    <location>
        <begin position="22"/>
        <end position="289"/>
    </location>
</feature>
<keyword evidence="5" id="KW-0808">Transferase</keyword>
<dbReference type="InterPro" id="IPR024932">
    <property type="entry name" value="ApbE"/>
</dbReference>
<evidence type="ECO:0000313" key="13">
    <source>
        <dbReference type="Proteomes" id="UP000244224"/>
    </source>
</evidence>
<dbReference type="EC" id="2.7.1.180" evidence="2"/>
<dbReference type="OrthoDB" id="9778595at2"/>
<evidence type="ECO:0000256" key="3">
    <source>
        <dbReference type="ARBA" id="ARBA00016337"/>
    </source>
</evidence>
<proteinExistence type="predicted"/>
<name>A0A2T6AVN8_9RHOB</name>
<dbReference type="Proteomes" id="UP000244224">
    <property type="component" value="Unassembled WGS sequence"/>
</dbReference>
<comment type="catalytic activity">
    <reaction evidence="10">
        <text>L-threonyl-[protein] + FAD = FMN-L-threonyl-[protein] + AMP + H(+)</text>
        <dbReference type="Rhea" id="RHEA:36847"/>
        <dbReference type="Rhea" id="RHEA-COMP:11060"/>
        <dbReference type="Rhea" id="RHEA-COMP:11061"/>
        <dbReference type="ChEBI" id="CHEBI:15378"/>
        <dbReference type="ChEBI" id="CHEBI:30013"/>
        <dbReference type="ChEBI" id="CHEBI:57692"/>
        <dbReference type="ChEBI" id="CHEBI:74257"/>
        <dbReference type="ChEBI" id="CHEBI:456215"/>
        <dbReference type="EC" id="2.7.1.180"/>
    </reaction>
</comment>
<dbReference type="Pfam" id="PF02424">
    <property type="entry name" value="ApbE"/>
    <property type="match status" value="1"/>
</dbReference>
<evidence type="ECO:0000256" key="10">
    <source>
        <dbReference type="ARBA" id="ARBA00048540"/>
    </source>
</evidence>
<keyword evidence="7" id="KW-0274">FAD</keyword>
<evidence type="ECO:0000313" key="12">
    <source>
        <dbReference type="EMBL" id="PTX47881.1"/>
    </source>
</evidence>
<keyword evidence="13" id="KW-1185">Reference proteome</keyword>
<keyword evidence="6" id="KW-0479">Metal-binding</keyword>
<keyword evidence="4" id="KW-0285">Flavoprotein</keyword>
<keyword evidence="8" id="KW-0460">Magnesium</keyword>
<evidence type="ECO:0000256" key="4">
    <source>
        <dbReference type="ARBA" id="ARBA00022630"/>
    </source>
</evidence>
<dbReference type="EMBL" id="QBKP01000011">
    <property type="protein sequence ID" value="PTX47881.1"/>
    <property type="molecule type" value="Genomic_DNA"/>
</dbReference>
<reference evidence="12 13" key="1">
    <citation type="submission" date="2018-04" db="EMBL/GenBank/DDBJ databases">
        <title>Genomic Encyclopedia of Archaeal and Bacterial Type Strains, Phase II (KMG-II): from individual species to whole genera.</title>
        <authorList>
            <person name="Goeker M."/>
        </authorList>
    </citation>
    <scope>NUCLEOTIDE SEQUENCE [LARGE SCALE GENOMIC DNA]</scope>
    <source>
        <strain evidence="12 13">DSM 21823</strain>
    </source>
</reference>
<dbReference type="Gene3D" id="3.10.520.10">
    <property type="entry name" value="ApbE-like domains"/>
    <property type="match status" value="1"/>
</dbReference>
<sequence>MIRRRRFLQIMAAAAALPVRAGAGARWQGQALGADCDVLLAGPGAEAALAGIPPLLERVEAAFSLYRESELTRLNSTGQLEPSALFAEMLPLCDRLHGLTDGAFDPSVQPVWQALRDGRDPVAARAMVGWSRVSRRDGGVQLAPGQALTFNGVAQGFASDLVRDHLARQGFDRALVNMGEYAALGGPFRLGIADPVAGELAEWHLRGTAMALSAPGATLIGGAPHIQHPQGRAPLWSSVAVEADSAALADGLSTALVFLDRAAIADLKSRLQGLHRVALVDRAGNLTSL</sequence>
<dbReference type="AlphaFoldDB" id="A0A2T6AVN8"/>
<dbReference type="GO" id="GO:0016740">
    <property type="term" value="F:transferase activity"/>
    <property type="evidence" value="ECO:0007669"/>
    <property type="project" value="UniProtKB-KW"/>
</dbReference>
<dbReference type="InterPro" id="IPR006311">
    <property type="entry name" value="TAT_signal"/>
</dbReference>
<protein>
    <recommendedName>
        <fullName evidence="3">FAD:protein FMN transferase</fullName>
        <ecNumber evidence="2">2.7.1.180</ecNumber>
    </recommendedName>
    <alternativeName>
        <fullName evidence="9">Flavin transferase</fullName>
    </alternativeName>
</protein>
<keyword evidence="11" id="KW-0732">Signal</keyword>
<evidence type="ECO:0000256" key="5">
    <source>
        <dbReference type="ARBA" id="ARBA00022679"/>
    </source>
</evidence>
<evidence type="ECO:0000256" key="1">
    <source>
        <dbReference type="ARBA" id="ARBA00001946"/>
    </source>
</evidence>
<dbReference type="SUPFAM" id="SSF143631">
    <property type="entry name" value="ApbE-like"/>
    <property type="match status" value="1"/>
</dbReference>
<evidence type="ECO:0000256" key="8">
    <source>
        <dbReference type="ARBA" id="ARBA00022842"/>
    </source>
</evidence>
<accession>A0A2T6AVN8</accession>
<dbReference type="PROSITE" id="PS51318">
    <property type="entry name" value="TAT"/>
    <property type="match status" value="1"/>
</dbReference>
<evidence type="ECO:0000256" key="6">
    <source>
        <dbReference type="ARBA" id="ARBA00022723"/>
    </source>
</evidence>
<organism evidence="12 13">
    <name type="scientific">Gemmobacter caeni</name>
    <dbReference type="NCBI Taxonomy" id="589035"/>
    <lineage>
        <taxon>Bacteria</taxon>
        <taxon>Pseudomonadati</taxon>
        <taxon>Pseudomonadota</taxon>
        <taxon>Alphaproteobacteria</taxon>
        <taxon>Rhodobacterales</taxon>
        <taxon>Paracoccaceae</taxon>
        <taxon>Gemmobacter</taxon>
    </lineage>
</organism>
<evidence type="ECO:0000256" key="2">
    <source>
        <dbReference type="ARBA" id="ARBA00011955"/>
    </source>
</evidence>
<dbReference type="InterPro" id="IPR003374">
    <property type="entry name" value="ApbE-like_sf"/>
</dbReference>
<dbReference type="PANTHER" id="PTHR30040">
    <property type="entry name" value="THIAMINE BIOSYNTHESIS LIPOPROTEIN APBE"/>
    <property type="match status" value="1"/>
</dbReference>
<gene>
    <name evidence="12" type="ORF">C8N34_11134</name>
</gene>
<evidence type="ECO:0000256" key="11">
    <source>
        <dbReference type="SAM" id="SignalP"/>
    </source>
</evidence>
<dbReference type="GO" id="GO:0046872">
    <property type="term" value="F:metal ion binding"/>
    <property type="evidence" value="ECO:0007669"/>
    <property type="project" value="UniProtKB-KW"/>
</dbReference>
<dbReference type="RefSeq" id="WP_108129686.1">
    <property type="nucleotide sequence ID" value="NZ_QBKP01000011.1"/>
</dbReference>
<comment type="cofactor">
    <cofactor evidence="1">
        <name>Mg(2+)</name>
        <dbReference type="ChEBI" id="CHEBI:18420"/>
    </cofactor>
</comment>
<dbReference type="PANTHER" id="PTHR30040:SF2">
    <property type="entry name" value="FAD:PROTEIN FMN TRANSFERASE"/>
    <property type="match status" value="1"/>
</dbReference>
<feature type="signal peptide" evidence="11">
    <location>
        <begin position="1"/>
        <end position="21"/>
    </location>
</feature>
<keyword evidence="12" id="KW-0449">Lipoprotein</keyword>
<evidence type="ECO:0000256" key="9">
    <source>
        <dbReference type="ARBA" id="ARBA00031306"/>
    </source>
</evidence>
<comment type="caution">
    <text evidence="12">The sequence shown here is derived from an EMBL/GenBank/DDBJ whole genome shotgun (WGS) entry which is preliminary data.</text>
</comment>